<proteinExistence type="predicted"/>
<evidence type="ECO:0000313" key="1">
    <source>
        <dbReference type="EMBL" id="GBN74050.1"/>
    </source>
</evidence>
<dbReference type="PANTHER" id="PTHR47326:SF1">
    <property type="entry name" value="HTH PSQ-TYPE DOMAIN-CONTAINING PROTEIN"/>
    <property type="match status" value="1"/>
</dbReference>
<comment type="caution">
    <text evidence="1">The sequence shown here is derived from an EMBL/GenBank/DDBJ whole genome shotgun (WGS) entry which is preliminary data.</text>
</comment>
<dbReference type="Proteomes" id="UP000499080">
    <property type="component" value="Unassembled WGS sequence"/>
</dbReference>
<dbReference type="AlphaFoldDB" id="A0A4Y2RF94"/>
<evidence type="ECO:0008006" key="3">
    <source>
        <dbReference type="Google" id="ProtNLM"/>
    </source>
</evidence>
<keyword evidence="2" id="KW-1185">Reference proteome</keyword>
<dbReference type="OrthoDB" id="9971063at2759"/>
<gene>
    <name evidence="1" type="ORF">AVEN_203145_1</name>
</gene>
<sequence>MPYARQYGNLKQLGIVPGTERKRIPSSSVEGVAIAVVEASSLSPHGSASVPVFSRVLDMPYSTVRRILRRILNIYPYKIKSVHLLQDGDSEVRTIFALEFLRSNGHVNILNCRIWVAEKPHSIQEHPLHPDKITVWCGFMATFIIGPYF</sequence>
<name>A0A4Y2RF94_ARAVE</name>
<dbReference type="EMBL" id="BGPR01016756">
    <property type="protein sequence ID" value="GBN74050.1"/>
    <property type="molecule type" value="Genomic_DNA"/>
</dbReference>
<protein>
    <recommendedName>
        <fullName evidence="3">Transposase Tc1-like domain-containing protein</fullName>
    </recommendedName>
</protein>
<reference evidence="1 2" key="1">
    <citation type="journal article" date="2019" name="Sci. Rep.">
        <title>Orb-weaving spider Araneus ventricosus genome elucidates the spidroin gene catalogue.</title>
        <authorList>
            <person name="Kono N."/>
            <person name="Nakamura H."/>
            <person name="Ohtoshi R."/>
            <person name="Moran D.A.P."/>
            <person name="Shinohara A."/>
            <person name="Yoshida Y."/>
            <person name="Fujiwara M."/>
            <person name="Mori M."/>
            <person name="Tomita M."/>
            <person name="Arakawa K."/>
        </authorList>
    </citation>
    <scope>NUCLEOTIDE SEQUENCE [LARGE SCALE GENOMIC DNA]</scope>
</reference>
<accession>A0A4Y2RF94</accession>
<organism evidence="1 2">
    <name type="scientific">Araneus ventricosus</name>
    <name type="common">Orbweaver spider</name>
    <name type="synonym">Epeira ventricosa</name>
    <dbReference type="NCBI Taxonomy" id="182803"/>
    <lineage>
        <taxon>Eukaryota</taxon>
        <taxon>Metazoa</taxon>
        <taxon>Ecdysozoa</taxon>
        <taxon>Arthropoda</taxon>
        <taxon>Chelicerata</taxon>
        <taxon>Arachnida</taxon>
        <taxon>Araneae</taxon>
        <taxon>Araneomorphae</taxon>
        <taxon>Entelegynae</taxon>
        <taxon>Araneoidea</taxon>
        <taxon>Araneidae</taxon>
        <taxon>Araneus</taxon>
    </lineage>
</organism>
<dbReference type="PANTHER" id="PTHR47326">
    <property type="entry name" value="TRANSPOSABLE ELEMENT TC3 TRANSPOSASE-LIKE PROTEIN"/>
    <property type="match status" value="1"/>
</dbReference>
<evidence type="ECO:0000313" key="2">
    <source>
        <dbReference type="Proteomes" id="UP000499080"/>
    </source>
</evidence>